<name>A0A3N4IRW4_ASCIM</name>
<reference evidence="2 3" key="1">
    <citation type="journal article" date="2018" name="Nat. Ecol. Evol.">
        <title>Pezizomycetes genomes reveal the molecular basis of ectomycorrhizal truffle lifestyle.</title>
        <authorList>
            <person name="Murat C."/>
            <person name="Payen T."/>
            <person name="Noel B."/>
            <person name="Kuo A."/>
            <person name="Morin E."/>
            <person name="Chen J."/>
            <person name="Kohler A."/>
            <person name="Krizsan K."/>
            <person name="Balestrini R."/>
            <person name="Da Silva C."/>
            <person name="Montanini B."/>
            <person name="Hainaut M."/>
            <person name="Levati E."/>
            <person name="Barry K.W."/>
            <person name="Belfiori B."/>
            <person name="Cichocki N."/>
            <person name="Clum A."/>
            <person name="Dockter R.B."/>
            <person name="Fauchery L."/>
            <person name="Guy J."/>
            <person name="Iotti M."/>
            <person name="Le Tacon F."/>
            <person name="Lindquist E.A."/>
            <person name="Lipzen A."/>
            <person name="Malagnac F."/>
            <person name="Mello A."/>
            <person name="Molinier V."/>
            <person name="Miyauchi S."/>
            <person name="Poulain J."/>
            <person name="Riccioni C."/>
            <person name="Rubini A."/>
            <person name="Sitrit Y."/>
            <person name="Splivallo R."/>
            <person name="Traeger S."/>
            <person name="Wang M."/>
            <person name="Zifcakova L."/>
            <person name="Wipf D."/>
            <person name="Zambonelli A."/>
            <person name="Paolocci F."/>
            <person name="Nowrousian M."/>
            <person name="Ottonello S."/>
            <person name="Baldrian P."/>
            <person name="Spatafora J.W."/>
            <person name="Henrissat B."/>
            <person name="Nagy L.G."/>
            <person name="Aury J.M."/>
            <person name="Wincker P."/>
            <person name="Grigoriev I.V."/>
            <person name="Bonfante P."/>
            <person name="Martin F.M."/>
        </authorList>
    </citation>
    <scope>NUCLEOTIDE SEQUENCE [LARGE SCALE GENOMIC DNA]</scope>
    <source>
        <strain evidence="2 3">RN42</strain>
    </source>
</reference>
<dbReference type="AlphaFoldDB" id="A0A3N4IRW4"/>
<sequence length="152" mass="17558">MNYFTNIATIYEGTVVPTGPEYDYLDPSIRSSEDSHIPSLGFFNPDFPTVLRPAFDDHLLFYLEELLPYLLLQCRNVANKDEDAETFNRIQGIYIIRTDNFTWGWIKRRITAGLFREEQGWLMQSAMHESSDGVPSMENEEASNFEGNKVCD</sequence>
<dbReference type="EMBL" id="ML119647">
    <property type="protein sequence ID" value="RPA86961.1"/>
    <property type="molecule type" value="Genomic_DNA"/>
</dbReference>
<keyword evidence="3" id="KW-1185">Reference proteome</keyword>
<evidence type="ECO:0000256" key="1">
    <source>
        <dbReference type="SAM" id="MobiDB-lite"/>
    </source>
</evidence>
<accession>A0A3N4IRW4</accession>
<dbReference type="Proteomes" id="UP000275078">
    <property type="component" value="Unassembled WGS sequence"/>
</dbReference>
<protein>
    <submittedName>
        <fullName evidence="2">Uncharacterized protein</fullName>
    </submittedName>
</protein>
<evidence type="ECO:0000313" key="2">
    <source>
        <dbReference type="EMBL" id="RPA86961.1"/>
    </source>
</evidence>
<gene>
    <name evidence="2" type="ORF">BJ508DRAFT_320868</name>
</gene>
<evidence type="ECO:0000313" key="3">
    <source>
        <dbReference type="Proteomes" id="UP000275078"/>
    </source>
</evidence>
<feature type="region of interest" description="Disordered" evidence="1">
    <location>
        <begin position="130"/>
        <end position="152"/>
    </location>
</feature>
<proteinExistence type="predicted"/>
<organism evidence="2 3">
    <name type="scientific">Ascobolus immersus RN42</name>
    <dbReference type="NCBI Taxonomy" id="1160509"/>
    <lineage>
        <taxon>Eukaryota</taxon>
        <taxon>Fungi</taxon>
        <taxon>Dikarya</taxon>
        <taxon>Ascomycota</taxon>
        <taxon>Pezizomycotina</taxon>
        <taxon>Pezizomycetes</taxon>
        <taxon>Pezizales</taxon>
        <taxon>Ascobolaceae</taxon>
        <taxon>Ascobolus</taxon>
    </lineage>
</organism>